<dbReference type="Proteomes" id="UP000030752">
    <property type="component" value="Unassembled WGS sequence"/>
</dbReference>
<keyword evidence="3" id="KW-0812">Transmembrane</keyword>
<comment type="similarity">
    <text evidence="1">Belongs to the glycosyltransferase 90 family.</text>
</comment>
<keyword evidence="3" id="KW-1133">Transmembrane helix</keyword>
<feature type="transmembrane region" description="Helical" evidence="3">
    <location>
        <begin position="182"/>
        <end position="201"/>
    </location>
</feature>
<dbReference type="OrthoDB" id="541052at2759"/>
<dbReference type="GeneID" id="19975294"/>
<dbReference type="InterPro" id="IPR006598">
    <property type="entry name" value="CAP10"/>
</dbReference>
<feature type="transmembrane region" description="Helical" evidence="3">
    <location>
        <begin position="357"/>
        <end position="373"/>
    </location>
</feature>
<feature type="transmembrane region" description="Helical" evidence="3">
    <location>
        <begin position="221"/>
        <end position="238"/>
    </location>
</feature>
<dbReference type="InParanoid" id="W2RKG0"/>
<dbReference type="PANTHER" id="PTHR12203:SF35">
    <property type="entry name" value="PROTEIN O-GLUCOSYLTRANSFERASE 1"/>
    <property type="match status" value="1"/>
</dbReference>
<dbReference type="SMART" id="SM00672">
    <property type="entry name" value="CAP10"/>
    <property type="match status" value="1"/>
</dbReference>
<evidence type="ECO:0000259" key="4">
    <source>
        <dbReference type="SMART" id="SM00672"/>
    </source>
</evidence>
<evidence type="ECO:0000313" key="5">
    <source>
        <dbReference type="EMBL" id="ETN36967.1"/>
    </source>
</evidence>
<gene>
    <name evidence="5" type="ORF">HMPREF1541_07955</name>
</gene>
<name>W2RKG0_CYPE1</name>
<feature type="transmembrane region" description="Helical" evidence="3">
    <location>
        <begin position="292"/>
        <end position="313"/>
    </location>
</feature>
<keyword evidence="2" id="KW-0808">Transferase</keyword>
<feature type="domain" description="Glycosyl transferase CAP10" evidence="4">
    <location>
        <begin position="671"/>
        <end position="985"/>
    </location>
</feature>
<feature type="transmembrane region" description="Helical" evidence="3">
    <location>
        <begin position="394"/>
        <end position="413"/>
    </location>
</feature>
<dbReference type="VEuPathDB" id="FungiDB:HMPREF1541_07955"/>
<accession>W2RKG0</accession>
<evidence type="ECO:0000313" key="6">
    <source>
        <dbReference type="Proteomes" id="UP000030752"/>
    </source>
</evidence>
<evidence type="ECO:0000256" key="1">
    <source>
        <dbReference type="ARBA" id="ARBA00010118"/>
    </source>
</evidence>
<protein>
    <recommendedName>
        <fullName evidence="4">Glycosyl transferase CAP10 domain-containing protein</fullName>
    </recommendedName>
</protein>
<proteinExistence type="inferred from homology"/>
<dbReference type="Pfam" id="PF05686">
    <property type="entry name" value="Glyco_transf_90"/>
    <property type="match status" value="1"/>
</dbReference>
<feature type="transmembrane region" description="Helical" evidence="3">
    <location>
        <begin position="325"/>
        <end position="345"/>
    </location>
</feature>
<dbReference type="HOGENOM" id="CLU_005027_1_0_1"/>
<dbReference type="GO" id="GO:0016740">
    <property type="term" value="F:transferase activity"/>
    <property type="evidence" value="ECO:0007669"/>
    <property type="project" value="UniProtKB-KW"/>
</dbReference>
<evidence type="ECO:0000256" key="2">
    <source>
        <dbReference type="ARBA" id="ARBA00022679"/>
    </source>
</evidence>
<feature type="transmembrane region" description="Helical" evidence="3">
    <location>
        <begin position="258"/>
        <end position="280"/>
    </location>
</feature>
<dbReference type="eggNOG" id="ENOG502QUUP">
    <property type="taxonomic scope" value="Eukaryota"/>
</dbReference>
<dbReference type="EMBL" id="KB822724">
    <property type="protein sequence ID" value="ETN36967.1"/>
    <property type="molecule type" value="Genomic_DNA"/>
</dbReference>
<dbReference type="InterPro" id="IPR051091">
    <property type="entry name" value="O-Glucosyltr/Glycosyltrsf_90"/>
</dbReference>
<keyword evidence="6" id="KW-1185">Reference proteome</keyword>
<sequence>MTRLDGACYWLSIFSAVAVSYSTDHVVAYQRPIHCAVTALATCACLLVSASKTLPNNLFNSTRSRPSAPSYALLPRSASDHDDLPIPEDRTPAQSGRVRVTVVAIATTLLSLRIETYRRIAKATECTIPTVEIWLPLLLALYDSLRFQKNGYTEPVEKVQTTIYGSIVNGRGGQFLHSRWRYIPPVMLFCLGCHSLLKLWAGVNSTFICPIVTGEQQSVPAAQIAGLALDFLLVIILWEQLPRRDGNGLSPRRSVVLWSSVMAGTAVVWSAIGVGVYWAVHRDRYYVVLWDVPIFTMVFSIMVQALVFSVFYISTLHSVLVHGVLEMALTLIAVLVMLPSLLLTWSATNPFPPFSKALPTWTFLCVYTGWWTYRRIARVSGQSEAQVGPRRSQALFILGLALLVPAWFKHTMIHYHPIDLLIYEANLQHEAYLNLTSPRGTLAEAVGNYRNRYHRNPPPKFDVWWEFATNRSSLIIDEYDQIHNDLLPFYTISPADLRRLTWEIASNQWNEASGITIRNGTAMVQDNVIPTHRWMLEGVAALINSFAVHLPDMDLVFNINDESRVSAPYADLEEFRRQGAMAAQTGTLPFSSDRAAGWPLESTDFPDHNFRAASFQQIFRDFGSVGCDPNSAARKDAALSKSKSTLCTSCASPHSLGQFVSNWSLAGDICHQPDMAHLHGFYMSPAAFKPAYALKPVFSQSKPHGFNDILYPSAWNYMDKVKYEPSEQHGQLGEEDYRPAHPDPPFREKDNTLFWRGATSEGVSGGGGQWRGMTRQRLIHLMNNATSHPHDDTLILLPHPRYQGKWEYTKVAGDKVRDLGLSADVHVVDHIVRCGGEGMFDCTNQEDEFVPVPPSDFQAHWMYKYLFDLDGAGFSGRFLPFLQSGSLPFKSALFREWYDSRITAWRHFVPQDLRLHGVWSTLAYFAGVDGTLPSGRRIKWAGHEREAEFIAEEGRAWANKVLRKEDMEVYFFRLLLEWGRLTDDNRENLGFMMP</sequence>
<keyword evidence="3" id="KW-0472">Membrane</keyword>
<organism evidence="5 6">
    <name type="scientific">Cyphellophora europaea (strain CBS 101466)</name>
    <name type="common">Phialophora europaea</name>
    <dbReference type="NCBI Taxonomy" id="1220924"/>
    <lineage>
        <taxon>Eukaryota</taxon>
        <taxon>Fungi</taxon>
        <taxon>Dikarya</taxon>
        <taxon>Ascomycota</taxon>
        <taxon>Pezizomycotina</taxon>
        <taxon>Eurotiomycetes</taxon>
        <taxon>Chaetothyriomycetidae</taxon>
        <taxon>Chaetothyriales</taxon>
        <taxon>Cyphellophoraceae</taxon>
        <taxon>Cyphellophora</taxon>
    </lineage>
</organism>
<dbReference type="RefSeq" id="XP_008720499.1">
    <property type="nucleotide sequence ID" value="XM_008722277.1"/>
</dbReference>
<evidence type="ECO:0000256" key="3">
    <source>
        <dbReference type="SAM" id="Phobius"/>
    </source>
</evidence>
<dbReference type="PANTHER" id="PTHR12203">
    <property type="entry name" value="KDEL LYS-ASP-GLU-LEU CONTAINING - RELATED"/>
    <property type="match status" value="1"/>
</dbReference>
<reference evidence="5 6" key="1">
    <citation type="submission" date="2013-03" db="EMBL/GenBank/DDBJ databases">
        <title>The Genome Sequence of Phialophora europaea CBS 101466.</title>
        <authorList>
            <consortium name="The Broad Institute Genomics Platform"/>
            <person name="Cuomo C."/>
            <person name="de Hoog S."/>
            <person name="Gorbushina A."/>
            <person name="Walker B."/>
            <person name="Young S.K."/>
            <person name="Zeng Q."/>
            <person name="Gargeya S."/>
            <person name="Fitzgerald M."/>
            <person name="Haas B."/>
            <person name="Abouelleil A."/>
            <person name="Allen A.W."/>
            <person name="Alvarado L."/>
            <person name="Arachchi H.M."/>
            <person name="Berlin A.M."/>
            <person name="Chapman S.B."/>
            <person name="Gainer-Dewar J."/>
            <person name="Goldberg J."/>
            <person name="Griggs A."/>
            <person name="Gujja S."/>
            <person name="Hansen M."/>
            <person name="Howarth C."/>
            <person name="Imamovic A."/>
            <person name="Ireland A."/>
            <person name="Larimer J."/>
            <person name="McCowan C."/>
            <person name="Murphy C."/>
            <person name="Pearson M."/>
            <person name="Poon T.W."/>
            <person name="Priest M."/>
            <person name="Roberts A."/>
            <person name="Saif S."/>
            <person name="Shea T."/>
            <person name="Sisk P."/>
            <person name="Sykes S."/>
            <person name="Wortman J."/>
            <person name="Nusbaum C."/>
            <person name="Birren B."/>
        </authorList>
    </citation>
    <scope>NUCLEOTIDE SEQUENCE [LARGE SCALE GENOMIC DNA]</scope>
    <source>
        <strain evidence="5 6">CBS 101466</strain>
    </source>
</reference>
<dbReference type="AlphaFoldDB" id="W2RKG0"/>